<evidence type="ECO:0000313" key="3">
    <source>
        <dbReference type="Proteomes" id="UP000032141"/>
    </source>
</evidence>
<dbReference type="Pfam" id="PF09588">
    <property type="entry name" value="YqaJ"/>
    <property type="match status" value="1"/>
</dbReference>
<dbReference type="InterPro" id="IPR051703">
    <property type="entry name" value="NF-kappa-B_Signaling_Reg"/>
</dbReference>
<dbReference type="OrthoDB" id="421276at2759"/>
<dbReference type="OMA" id="IDGKMSE"/>
<dbReference type="InterPro" id="IPR011604">
    <property type="entry name" value="PDDEXK-like_dom_sf"/>
</dbReference>
<evidence type="ECO:0000313" key="2">
    <source>
        <dbReference type="EnsemblPlants" id="Bo8g107220.1"/>
    </source>
</evidence>
<dbReference type="AlphaFoldDB" id="A0A0D3DXH2"/>
<protein>
    <recommendedName>
        <fullName evidence="1">YqaJ viral recombinase domain-containing protein</fullName>
    </recommendedName>
</protein>
<dbReference type="SUPFAM" id="SSF52980">
    <property type="entry name" value="Restriction endonuclease-like"/>
    <property type="match status" value="1"/>
</dbReference>
<feature type="domain" description="YqaJ viral recombinase" evidence="1">
    <location>
        <begin position="46"/>
        <end position="191"/>
    </location>
</feature>
<reference evidence="2" key="2">
    <citation type="submission" date="2015-03" db="UniProtKB">
        <authorList>
            <consortium name="EnsemblPlants"/>
        </authorList>
    </citation>
    <scope>IDENTIFICATION</scope>
</reference>
<dbReference type="RefSeq" id="XP_013600374.1">
    <property type="nucleotide sequence ID" value="XM_013744920.1"/>
</dbReference>
<dbReference type="Gramene" id="Bo8g107220.1">
    <property type="protein sequence ID" value="Bo8g107220.1"/>
    <property type="gene ID" value="Bo8g107220"/>
</dbReference>
<dbReference type="PANTHER" id="PTHR46609">
    <property type="entry name" value="EXONUCLEASE, PHAGE-TYPE/RECB, C-TERMINAL DOMAIN-CONTAINING PROTEIN"/>
    <property type="match status" value="1"/>
</dbReference>
<dbReference type="eggNOG" id="ENOG502QU2E">
    <property type="taxonomic scope" value="Eukaryota"/>
</dbReference>
<accession>A0A0D3DXH2</accession>
<dbReference type="GO" id="GO:0006281">
    <property type="term" value="P:DNA repair"/>
    <property type="evidence" value="ECO:0007669"/>
    <property type="project" value="UniProtKB-ARBA"/>
</dbReference>
<dbReference type="InterPro" id="IPR019080">
    <property type="entry name" value="YqaJ_viral_recombinase"/>
</dbReference>
<dbReference type="Proteomes" id="UP000032141">
    <property type="component" value="Chromosome C8"/>
</dbReference>
<dbReference type="KEGG" id="boe:106307847"/>
<dbReference type="CDD" id="cd22343">
    <property type="entry name" value="PDDEXK_lambda_exonuclease-like"/>
    <property type="match status" value="1"/>
</dbReference>
<dbReference type="EnsemblPlants" id="Bo8g107220.1">
    <property type="protein sequence ID" value="Bo8g107220.1"/>
    <property type="gene ID" value="Bo8g107220"/>
</dbReference>
<sequence>MLRRTFYKRARDEIAFCHRFLHVQAEPDSEIISKKEAPEPQNETKDWQDLRKNRLTASNFSRAIGFWPEGRRELWLEKVGVAKQFSGNEATFWDADNETEALERYKLLTGNEVIARPGFVVYNKNGEETNWLGASPDGLINGASSTSVVEVKCPFYKGGGDGGEGEKPRGAYPWKKVPYHCVPQLQGLMEIVDTEWLDLYCWTRNGSSLFRVWRDNAFWEEMRPALVEFWEKHVVPAREIYNDVGIKDPHVRLREFSPKRRHGDCKKIMRRAEILSESCNRLFYEIDGNLVD</sequence>
<evidence type="ECO:0000259" key="1">
    <source>
        <dbReference type="Pfam" id="PF09588"/>
    </source>
</evidence>
<dbReference type="InterPro" id="IPR011335">
    <property type="entry name" value="Restrct_endonuc-II-like"/>
</dbReference>
<proteinExistence type="predicted"/>
<organism evidence="2 3">
    <name type="scientific">Brassica oleracea var. oleracea</name>
    <dbReference type="NCBI Taxonomy" id="109376"/>
    <lineage>
        <taxon>Eukaryota</taxon>
        <taxon>Viridiplantae</taxon>
        <taxon>Streptophyta</taxon>
        <taxon>Embryophyta</taxon>
        <taxon>Tracheophyta</taxon>
        <taxon>Spermatophyta</taxon>
        <taxon>Magnoliopsida</taxon>
        <taxon>eudicotyledons</taxon>
        <taxon>Gunneridae</taxon>
        <taxon>Pentapetalae</taxon>
        <taxon>rosids</taxon>
        <taxon>malvids</taxon>
        <taxon>Brassicales</taxon>
        <taxon>Brassicaceae</taxon>
        <taxon>Brassiceae</taxon>
        <taxon>Brassica</taxon>
    </lineage>
</organism>
<name>A0A0D3DXH2_BRAOL</name>
<dbReference type="HOGENOM" id="CLU_050446_1_0_1"/>
<dbReference type="GeneID" id="106307847"/>
<dbReference type="PANTHER" id="PTHR46609:SF4">
    <property type="entry name" value="RESTRICTION ENDONUCLEASE, TYPE II-LIKE SUPERFAMILY PROTEIN"/>
    <property type="match status" value="1"/>
</dbReference>
<keyword evidence="3" id="KW-1185">Reference proteome</keyword>
<dbReference type="Gene3D" id="3.90.320.10">
    <property type="match status" value="1"/>
</dbReference>
<reference evidence="2 3" key="1">
    <citation type="journal article" date="2014" name="Genome Biol.">
        <title>Transcriptome and methylome profiling reveals relics of genome dominance in the mesopolyploid Brassica oleracea.</title>
        <authorList>
            <person name="Parkin I.A."/>
            <person name="Koh C."/>
            <person name="Tang H."/>
            <person name="Robinson S.J."/>
            <person name="Kagale S."/>
            <person name="Clarke W.E."/>
            <person name="Town C.D."/>
            <person name="Nixon J."/>
            <person name="Krishnakumar V."/>
            <person name="Bidwell S.L."/>
            <person name="Denoeud F."/>
            <person name="Belcram H."/>
            <person name="Links M.G."/>
            <person name="Just J."/>
            <person name="Clarke C."/>
            <person name="Bender T."/>
            <person name="Huebert T."/>
            <person name="Mason A.S."/>
            <person name="Pires J.C."/>
            <person name="Barker G."/>
            <person name="Moore J."/>
            <person name="Walley P.G."/>
            <person name="Manoli S."/>
            <person name="Batley J."/>
            <person name="Edwards D."/>
            <person name="Nelson M.N."/>
            <person name="Wang X."/>
            <person name="Paterson A.H."/>
            <person name="King G."/>
            <person name="Bancroft I."/>
            <person name="Chalhoub B."/>
            <person name="Sharpe A.G."/>
        </authorList>
    </citation>
    <scope>NUCLEOTIDE SEQUENCE</scope>
    <source>
        <strain evidence="2 3">cv. TO1000</strain>
    </source>
</reference>